<dbReference type="InterPro" id="IPR002524">
    <property type="entry name" value="Cation_efflux"/>
</dbReference>
<evidence type="ECO:0000313" key="12">
    <source>
        <dbReference type="EMBL" id="KAG2187366.1"/>
    </source>
</evidence>
<evidence type="ECO:0000256" key="8">
    <source>
        <dbReference type="SAM" id="MobiDB-lite"/>
    </source>
</evidence>
<evidence type="ECO:0000256" key="3">
    <source>
        <dbReference type="ARBA" id="ARBA00022448"/>
    </source>
</evidence>
<dbReference type="Proteomes" id="UP000612746">
    <property type="component" value="Unassembled WGS sequence"/>
</dbReference>
<keyword evidence="5" id="KW-0862">Zinc</keyword>
<feature type="domain" description="Cation efflux protein cytoplasmic" evidence="11">
    <location>
        <begin position="329"/>
        <end position="399"/>
    </location>
</feature>
<feature type="transmembrane region" description="Helical" evidence="9">
    <location>
        <begin position="263"/>
        <end position="286"/>
    </location>
</feature>
<evidence type="ECO:0000256" key="7">
    <source>
        <dbReference type="ARBA" id="ARBA00023136"/>
    </source>
</evidence>
<dbReference type="GO" id="GO:0016020">
    <property type="term" value="C:membrane"/>
    <property type="evidence" value="ECO:0007669"/>
    <property type="project" value="UniProtKB-SubCell"/>
</dbReference>
<dbReference type="GO" id="GO:0005385">
    <property type="term" value="F:zinc ion transmembrane transporter activity"/>
    <property type="evidence" value="ECO:0007669"/>
    <property type="project" value="TreeGrafter"/>
</dbReference>
<comment type="subcellular location">
    <subcellularLocation>
        <location evidence="1">Membrane</location>
        <topology evidence="1">Multi-pass membrane protein</topology>
    </subcellularLocation>
</comment>
<gene>
    <name evidence="12" type="ORF">INT44_005052</name>
</gene>
<keyword evidence="4 9" id="KW-0812">Transmembrane</keyword>
<protein>
    <submittedName>
        <fullName evidence="12">Uncharacterized protein</fullName>
    </submittedName>
</protein>
<name>A0A8H7Q9P7_9FUNG</name>
<evidence type="ECO:0000256" key="1">
    <source>
        <dbReference type="ARBA" id="ARBA00004141"/>
    </source>
</evidence>
<dbReference type="NCBIfam" id="TIGR01297">
    <property type="entry name" value="CDF"/>
    <property type="match status" value="1"/>
</dbReference>
<dbReference type="InterPro" id="IPR036837">
    <property type="entry name" value="Cation_efflux_CTD_sf"/>
</dbReference>
<dbReference type="AlphaFoldDB" id="A0A8H7Q9P7"/>
<dbReference type="Pfam" id="PF16916">
    <property type="entry name" value="ZT_dimer"/>
    <property type="match status" value="1"/>
</dbReference>
<keyword evidence="13" id="KW-1185">Reference proteome</keyword>
<keyword evidence="6 9" id="KW-1133">Transmembrane helix</keyword>
<feature type="region of interest" description="Disordered" evidence="8">
    <location>
        <begin position="170"/>
        <end position="207"/>
    </location>
</feature>
<evidence type="ECO:0000259" key="11">
    <source>
        <dbReference type="Pfam" id="PF16916"/>
    </source>
</evidence>
<feature type="domain" description="Cation efflux protein transmembrane" evidence="10">
    <location>
        <begin position="10"/>
        <end position="323"/>
    </location>
</feature>
<organism evidence="12 13">
    <name type="scientific">Umbelopsis vinacea</name>
    <dbReference type="NCBI Taxonomy" id="44442"/>
    <lineage>
        <taxon>Eukaryota</taxon>
        <taxon>Fungi</taxon>
        <taxon>Fungi incertae sedis</taxon>
        <taxon>Mucoromycota</taxon>
        <taxon>Mucoromycotina</taxon>
        <taxon>Umbelopsidomycetes</taxon>
        <taxon>Umbelopsidales</taxon>
        <taxon>Umbelopsidaceae</taxon>
        <taxon>Umbelopsis</taxon>
    </lineage>
</organism>
<dbReference type="InterPro" id="IPR027469">
    <property type="entry name" value="Cation_efflux_TMD_sf"/>
</dbReference>
<feature type="non-terminal residue" evidence="12">
    <location>
        <position position="1"/>
    </location>
</feature>
<dbReference type="Gene3D" id="1.20.1510.10">
    <property type="entry name" value="Cation efflux protein transmembrane domain"/>
    <property type="match status" value="2"/>
</dbReference>
<feature type="transmembrane region" description="Helical" evidence="9">
    <location>
        <begin position="35"/>
        <end position="57"/>
    </location>
</feature>
<dbReference type="OrthoDB" id="9944568at2759"/>
<evidence type="ECO:0000313" key="13">
    <source>
        <dbReference type="Proteomes" id="UP000612746"/>
    </source>
</evidence>
<dbReference type="SUPFAM" id="SSF160240">
    <property type="entry name" value="Cation efflux protein cytoplasmic domain-like"/>
    <property type="match status" value="1"/>
</dbReference>
<dbReference type="PANTHER" id="PTHR45820:SF4">
    <property type="entry name" value="ZINC TRANSPORTER 63C, ISOFORM F"/>
    <property type="match status" value="1"/>
</dbReference>
<dbReference type="InterPro" id="IPR058533">
    <property type="entry name" value="Cation_efflux_TM"/>
</dbReference>
<evidence type="ECO:0000256" key="9">
    <source>
        <dbReference type="SAM" id="Phobius"/>
    </source>
</evidence>
<reference evidence="12" key="1">
    <citation type="submission" date="2020-12" db="EMBL/GenBank/DDBJ databases">
        <title>Metabolic potential, ecology and presence of endohyphal bacteria is reflected in genomic diversity of Mucoromycotina.</title>
        <authorList>
            <person name="Muszewska A."/>
            <person name="Okrasinska A."/>
            <person name="Steczkiewicz K."/>
            <person name="Drgas O."/>
            <person name="Orlowska M."/>
            <person name="Perlinska-Lenart U."/>
            <person name="Aleksandrzak-Piekarczyk T."/>
            <person name="Szatraj K."/>
            <person name="Zielenkiewicz U."/>
            <person name="Pilsyk S."/>
            <person name="Malc E."/>
            <person name="Mieczkowski P."/>
            <person name="Kruszewska J.S."/>
            <person name="Biernat P."/>
            <person name="Pawlowska J."/>
        </authorList>
    </citation>
    <scope>NUCLEOTIDE SEQUENCE</scope>
    <source>
        <strain evidence="12">WA0000051536</strain>
    </source>
</reference>
<feature type="transmembrane region" description="Helical" evidence="9">
    <location>
        <begin position="113"/>
        <end position="133"/>
    </location>
</feature>
<evidence type="ECO:0000256" key="5">
    <source>
        <dbReference type="ARBA" id="ARBA00022833"/>
    </source>
</evidence>
<feature type="compositionally biased region" description="Basic and acidic residues" evidence="8">
    <location>
        <begin position="194"/>
        <end position="207"/>
    </location>
</feature>
<dbReference type="PANTHER" id="PTHR45820">
    <property type="entry name" value="FI23527P1"/>
    <property type="match status" value="1"/>
</dbReference>
<evidence type="ECO:0000259" key="10">
    <source>
        <dbReference type="Pfam" id="PF01545"/>
    </source>
</evidence>
<evidence type="ECO:0000256" key="6">
    <source>
        <dbReference type="ARBA" id="ARBA00022989"/>
    </source>
</evidence>
<comment type="caution">
    <text evidence="12">The sequence shown here is derived from an EMBL/GenBank/DDBJ whole genome shotgun (WGS) entry which is preliminary data.</text>
</comment>
<comment type="similarity">
    <text evidence="2">Belongs to the cation diffusion facilitator (CDF) transporter (TC 2.A.4) family. SLC30A subfamily.</text>
</comment>
<feature type="region of interest" description="Disordered" evidence="8">
    <location>
        <begin position="225"/>
        <end position="255"/>
    </location>
</feature>
<dbReference type="InterPro" id="IPR027470">
    <property type="entry name" value="Cation_efflux_CTD"/>
</dbReference>
<keyword evidence="3" id="KW-0813">Transport</keyword>
<dbReference type="GO" id="GO:0006882">
    <property type="term" value="P:intracellular zinc ion homeostasis"/>
    <property type="evidence" value="ECO:0007669"/>
    <property type="project" value="TreeGrafter"/>
</dbReference>
<feature type="compositionally biased region" description="Basic and acidic residues" evidence="8">
    <location>
        <begin position="231"/>
        <end position="255"/>
    </location>
</feature>
<feature type="transmembrane region" description="Helical" evidence="9">
    <location>
        <begin position="78"/>
        <end position="97"/>
    </location>
</feature>
<evidence type="ECO:0000256" key="2">
    <source>
        <dbReference type="ARBA" id="ARBA00008873"/>
    </source>
</evidence>
<sequence length="452" mass="50615">MFKLSRQARIIILLIINTLFFLAEIIIGYRVSSLALIADSFHMLNDMISLIIALWAVKVAARTEFESKYSYGWQRAEVLGALINGVFLLALCFTLLIDCIERFISPQVVTEPVLVLITGSIGLAANLFGLVLFHEHGHSHGHSHSHSTNDNDNDNVSALDIAPVNIARDDSHATLSNDTKGGVREANRLPSNPRVDDVNRLRDNIDRNTMHPSVARDLIVQHARQYSSQDAAHDHSSSSDAEHHHHEERESEHSHQNLNMRGVFLHVMGDALGNIGVVISALIIWLTPYSWRFYFDPLISLIITIIIFSSALPLVRSTSFILLQGVPNTIAIEDVRRELYKTADVLSVHELHIWQLSDTKTIASLHVLLSSTSNYMNVAQRVRKLMHKHGIHSITIQPEFVDPDSSGDIITHAPVPTTNTPPSQPKTSWWANILPWSKKKSTDEEKQVENSP</sequence>
<accession>A0A8H7Q9P7</accession>
<evidence type="ECO:0000256" key="4">
    <source>
        <dbReference type="ARBA" id="ARBA00022692"/>
    </source>
</evidence>
<feature type="transmembrane region" description="Helical" evidence="9">
    <location>
        <begin position="298"/>
        <end position="315"/>
    </location>
</feature>
<dbReference type="Pfam" id="PF01545">
    <property type="entry name" value="Cation_efflux"/>
    <property type="match status" value="1"/>
</dbReference>
<dbReference type="SUPFAM" id="SSF161111">
    <property type="entry name" value="Cation efflux protein transmembrane domain-like"/>
    <property type="match status" value="1"/>
</dbReference>
<keyword evidence="7 9" id="KW-0472">Membrane</keyword>
<proteinExistence type="inferred from homology"/>
<dbReference type="EMBL" id="JAEPRA010000003">
    <property type="protein sequence ID" value="KAG2187366.1"/>
    <property type="molecule type" value="Genomic_DNA"/>
</dbReference>
<feature type="transmembrane region" description="Helical" evidence="9">
    <location>
        <begin position="12"/>
        <end position="29"/>
    </location>
</feature>